<proteinExistence type="inferred from homology"/>
<gene>
    <name evidence="6" type="ORF">V5F30_11670</name>
</gene>
<reference evidence="6 7" key="1">
    <citation type="submission" date="2024-02" db="EMBL/GenBank/DDBJ databases">
        <title>Expansion and revision of Xanthobacter and proposal of Roseixanthobacter gen. nov.</title>
        <authorList>
            <person name="Soltysiak M.P.M."/>
            <person name="Jalihal A."/>
            <person name="Ory A."/>
            <person name="Chrisophersen C."/>
            <person name="Lee A.D."/>
            <person name="Boulton J."/>
            <person name="Springer M."/>
        </authorList>
    </citation>
    <scope>NUCLEOTIDE SEQUENCE [LARGE SCALE GENOMIC DNA]</scope>
    <source>
        <strain evidence="6 7">CB5</strain>
    </source>
</reference>
<evidence type="ECO:0000313" key="7">
    <source>
        <dbReference type="Proteomes" id="UP001604043"/>
    </source>
</evidence>
<evidence type="ECO:0000256" key="2">
    <source>
        <dbReference type="ARBA" id="ARBA00005568"/>
    </source>
</evidence>
<feature type="domain" description="HpcH/HpaI aldolase/citrate lyase" evidence="5">
    <location>
        <begin position="10"/>
        <end position="208"/>
    </location>
</feature>
<keyword evidence="7" id="KW-1185">Reference proteome</keyword>
<dbReference type="Pfam" id="PF03328">
    <property type="entry name" value="HpcH_HpaI"/>
    <property type="match status" value="1"/>
</dbReference>
<dbReference type="InterPro" id="IPR040442">
    <property type="entry name" value="Pyrv_kinase-like_dom_sf"/>
</dbReference>
<sequence>MVIADIIVPLFVPAHRPERFAKAAAAHPDAVILDLEDAVPAEAKEAARAAMNCAFTDLPVLVRVNAAGTAWHAADLAAVARLQPAAVLLPKAEDFNVVSRVADAVGPVPVVALMETARGLAVARALAAHPAVARLAFGSVDYCADLGCAHVPEALLAARSELVLASRLSGLPAPIDGVTTALDDAAAAADDARRARTLGLGGKLAIHPRQIAPIRTGFAPDATEIAWAERVLASGAGAVSVDGSMVDEPVRIRARAILARRGGAAG</sequence>
<dbReference type="InterPro" id="IPR005000">
    <property type="entry name" value="Aldolase/citrate-lyase_domain"/>
</dbReference>
<organism evidence="6 7">
    <name type="scientific">Xanthobacter aminoxidans</name>
    <dbReference type="NCBI Taxonomy" id="186280"/>
    <lineage>
        <taxon>Bacteria</taxon>
        <taxon>Pseudomonadati</taxon>
        <taxon>Pseudomonadota</taxon>
        <taxon>Alphaproteobacteria</taxon>
        <taxon>Hyphomicrobiales</taxon>
        <taxon>Xanthobacteraceae</taxon>
        <taxon>Xanthobacter</taxon>
    </lineage>
</organism>
<dbReference type="EMBL" id="JBAFUR010000002">
    <property type="protein sequence ID" value="MFG1252861.1"/>
    <property type="molecule type" value="Genomic_DNA"/>
</dbReference>
<keyword evidence="6" id="KW-0456">Lyase</keyword>
<keyword evidence="4" id="KW-0460">Magnesium</keyword>
<keyword evidence="3" id="KW-0479">Metal-binding</keyword>
<comment type="similarity">
    <text evidence="2">Belongs to the HpcH/HpaI aldolase family.</text>
</comment>
<evidence type="ECO:0000256" key="1">
    <source>
        <dbReference type="ARBA" id="ARBA00001946"/>
    </source>
</evidence>
<dbReference type="InterPro" id="IPR011206">
    <property type="entry name" value="Citrate_lyase_beta/mcl1/mcl2"/>
</dbReference>
<name>A0ABW6ZIL3_9HYPH</name>
<dbReference type="InterPro" id="IPR015813">
    <property type="entry name" value="Pyrv/PenolPyrv_kinase-like_dom"/>
</dbReference>
<dbReference type="SUPFAM" id="SSF51621">
    <property type="entry name" value="Phosphoenolpyruvate/pyruvate domain"/>
    <property type="match status" value="1"/>
</dbReference>
<accession>A0ABW6ZIL3</accession>
<dbReference type="PANTHER" id="PTHR32308">
    <property type="entry name" value="LYASE BETA SUBUNIT, PUTATIVE (AFU_ORTHOLOGUE AFUA_4G13030)-RELATED"/>
    <property type="match status" value="1"/>
</dbReference>
<dbReference type="Gene3D" id="3.20.20.60">
    <property type="entry name" value="Phosphoenolpyruvate-binding domains"/>
    <property type="match status" value="1"/>
</dbReference>
<evidence type="ECO:0000313" key="6">
    <source>
        <dbReference type="EMBL" id="MFG1252861.1"/>
    </source>
</evidence>
<comment type="cofactor">
    <cofactor evidence="1">
        <name>Mg(2+)</name>
        <dbReference type="ChEBI" id="CHEBI:18420"/>
    </cofactor>
</comment>
<dbReference type="PIRSF" id="PIRSF015582">
    <property type="entry name" value="Cit_lyase_B"/>
    <property type="match status" value="1"/>
</dbReference>
<protein>
    <submittedName>
        <fullName evidence="6">CoA ester lyase</fullName>
    </submittedName>
</protein>
<evidence type="ECO:0000259" key="5">
    <source>
        <dbReference type="Pfam" id="PF03328"/>
    </source>
</evidence>
<dbReference type="RefSeq" id="WP_197022991.1">
    <property type="nucleotide sequence ID" value="NZ_JBAFUR010000002.1"/>
</dbReference>
<dbReference type="PANTHER" id="PTHR32308:SF10">
    <property type="entry name" value="CITRATE LYASE SUBUNIT BETA"/>
    <property type="match status" value="1"/>
</dbReference>
<comment type="caution">
    <text evidence="6">The sequence shown here is derived from an EMBL/GenBank/DDBJ whole genome shotgun (WGS) entry which is preliminary data.</text>
</comment>
<dbReference type="GO" id="GO:0016829">
    <property type="term" value="F:lyase activity"/>
    <property type="evidence" value="ECO:0007669"/>
    <property type="project" value="UniProtKB-KW"/>
</dbReference>
<evidence type="ECO:0000256" key="4">
    <source>
        <dbReference type="ARBA" id="ARBA00022842"/>
    </source>
</evidence>
<dbReference type="Proteomes" id="UP001604043">
    <property type="component" value="Unassembled WGS sequence"/>
</dbReference>
<evidence type="ECO:0000256" key="3">
    <source>
        <dbReference type="ARBA" id="ARBA00022723"/>
    </source>
</evidence>